<keyword evidence="10" id="KW-0406">Ion transport</keyword>
<dbReference type="KEGG" id="spaa:SPAPADRAFT_55209"/>
<dbReference type="HOGENOM" id="CLU_010365_4_0_1"/>
<evidence type="ECO:0000256" key="1">
    <source>
        <dbReference type="ARBA" id="ARBA00004141"/>
    </source>
</evidence>
<evidence type="ECO:0000256" key="12">
    <source>
        <dbReference type="ARBA" id="ARBA00023180"/>
    </source>
</evidence>
<dbReference type="InterPro" id="IPR039261">
    <property type="entry name" value="FNR_nucleotide-bd"/>
</dbReference>
<feature type="transmembrane region" description="Helical" evidence="13">
    <location>
        <begin position="171"/>
        <end position="192"/>
    </location>
</feature>
<dbReference type="InParanoid" id="G3ALW8"/>
<dbReference type="STRING" id="619300.G3ALW8"/>
<organism evidence="16">
    <name type="scientific">Spathaspora passalidarum (strain NRRL Y-27907 / 11-Y1)</name>
    <dbReference type="NCBI Taxonomy" id="619300"/>
    <lineage>
        <taxon>Eukaryota</taxon>
        <taxon>Fungi</taxon>
        <taxon>Dikarya</taxon>
        <taxon>Ascomycota</taxon>
        <taxon>Saccharomycotina</taxon>
        <taxon>Pichiomycetes</taxon>
        <taxon>Debaryomycetaceae</taxon>
        <taxon>Spathaspora</taxon>
    </lineage>
</organism>
<evidence type="ECO:0000256" key="6">
    <source>
        <dbReference type="ARBA" id="ARBA00022827"/>
    </source>
</evidence>
<sequence>MQDQRSYGQGIKSILKICLLISILISFTPQAARTGAPFHKYGKPKIAYLGCNYQIELTTRFCEDSETTESCYCNNLNAFATMSHCYTLGHPAEIPSLLSMCHREFNKTISMDQFTQAHEYYLNQAKSIDEIPDYTPAKLVDFPVRLNDSDVLLFKGAYEQFLGNYDVSVDYGGFVVLYWVAVFALAAIGNWSKFMFPGLYKKRLTGPITNWFRKTITLPGTWGKYKTEEKKLGKIFDMLVPARVETIIFVGLLILCYVLTTINITYYEGDPLFRHKGQALLRYHAVRLSFLSSSLMPLLILFGGRNNFLQWVTKWEYSTFITLHRWISRIVVLMVMLHSILYSLYFGSNYRTKIMEGYVLWGVVGTVSGAVIMIQGLLVLRRKWYEVFLLLHIALALVFIIAAWLHVRDLYCTWFYFSSTLIWVFDRIIRIGRIWEFGFPYAKLSIAGDDTLKIVVPKPHDWEAIPGGHAFIHFLLPTSFWQSHPFTYTTTSGDEIVLYVKVKQGVTLSLYQHLLQHDGHSQVRVAIEGSYGEKAPASRYDNAVFVAGGSGIPGIFAEAYDLAQRRDSKEMIKLIWVVRDYGSIVWFYNELLSLKETNVETTVAQLVGTLSHIAFLHGKPDIDALVRANVEESLGSTCFITCGHPAMVDDIRAAVIRNIDNKERKRVDYYEKLQVWA</sequence>
<evidence type="ECO:0000256" key="4">
    <source>
        <dbReference type="ARBA" id="ARBA00022630"/>
    </source>
</evidence>
<dbReference type="PANTHER" id="PTHR32361">
    <property type="entry name" value="FERRIC/CUPRIC REDUCTASE TRANSMEMBRANE COMPONENT"/>
    <property type="match status" value="1"/>
</dbReference>
<feature type="transmembrane region" description="Helical" evidence="13">
    <location>
        <begin position="247"/>
        <end position="266"/>
    </location>
</feature>
<dbReference type="Proteomes" id="UP000000709">
    <property type="component" value="Unassembled WGS sequence"/>
</dbReference>
<evidence type="ECO:0000256" key="11">
    <source>
        <dbReference type="ARBA" id="ARBA00023136"/>
    </source>
</evidence>
<feature type="transmembrane region" description="Helical" evidence="13">
    <location>
        <begin position="326"/>
        <end position="346"/>
    </location>
</feature>
<dbReference type="PANTHER" id="PTHR32361:SF9">
    <property type="entry name" value="FERRIC REDUCTASE TRANSMEMBRANE COMPONENT 3-RELATED"/>
    <property type="match status" value="1"/>
</dbReference>
<keyword evidence="11 13" id="KW-0472">Membrane</keyword>
<keyword evidence="3" id="KW-0813">Transport</keyword>
<dbReference type="eggNOG" id="KOG0039">
    <property type="taxonomic scope" value="Eukaryota"/>
</dbReference>
<evidence type="ECO:0000256" key="13">
    <source>
        <dbReference type="SAM" id="Phobius"/>
    </source>
</evidence>
<evidence type="ECO:0000259" key="14">
    <source>
        <dbReference type="PROSITE" id="PS51384"/>
    </source>
</evidence>
<dbReference type="AlphaFoldDB" id="G3ALW8"/>
<keyword evidence="9" id="KW-0560">Oxidoreductase</keyword>
<evidence type="ECO:0000313" key="15">
    <source>
        <dbReference type="EMBL" id="EGW33321.1"/>
    </source>
</evidence>
<dbReference type="GO" id="GO:0005886">
    <property type="term" value="C:plasma membrane"/>
    <property type="evidence" value="ECO:0007669"/>
    <property type="project" value="TreeGrafter"/>
</dbReference>
<dbReference type="Pfam" id="PF08022">
    <property type="entry name" value="FAD_binding_8"/>
    <property type="match status" value="1"/>
</dbReference>
<dbReference type="Gene3D" id="3.40.50.80">
    <property type="entry name" value="Nucleotide-binding domain of ferredoxin-NADP reductase (FNR) module"/>
    <property type="match status" value="2"/>
</dbReference>
<proteinExistence type="inferred from homology"/>
<gene>
    <name evidence="15" type="ORF">SPAPADRAFT_55209</name>
</gene>
<dbReference type="EMBL" id="GL996501">
    <property type="protein sequence ID" value="EGW33321.1"/>
    <property type="molecule type" value="Genomic_DNA"/>
</dbReference>
<dbReference type="GO" id="GO:0006826">
    <property type="term" value="P:iron ion transport"/>
    <property type="evidence" value="ECO:0007669"/>
    <property type="project" value="TreeGrafter"/>
</dbReference>
<feature type="domain" description="FAD-binding FR-type" evidence="14">
    <location>
        <begin position="421"/>
        <end position="537"/>
    </location>
</feature>
<dbReference type="InterPro" id="IPR051410">
    <property type="entry name" value="Ferric/Cupric_Reductase"/>
</dbReference>
<evidence type="ECO:0000256" key="7">
    <source>
        <dbReference type="ARBA" id="ARBA00022982"/>
    </source>
</evidence>
<dbReference type="PROSITE" id="PS51384">
    <property type="entry name" value="FAD_FR"/>
    <property type="match status" value="1"/>
</dbReference>
<dbReference type="InterPro" id="IPR013130">
    <property type="entry name" value="Fe3_Rdtase_TM_dom"/>
</dbReference>
<dbReference type="InterPro" id="IPR017927">
    <property type="entry name" value="FAD-bd_FR_type"/>
</dbReference>
<evidence type="ECO:0000256" key="9">
    <source>
        <dbReference type="ARBA" id="ARBA00023002"/>
    </source>
</evidence>
<dbReference type="OMA" id="GAPFHKY"/>
<dbReference type="GO" id="GO:0015677">
    <property type="term" value="P:copper ion import"/>
    <property type="evidence" value="ECO:0007669"/>
    <property type="project" value="TreeGrafter"/>
</dbReference>
<evidence type="ECO:0000256" key="3">
    <source>
        <dbReference type="ARBA" id="ARBA00022448"/>
    </source>
</evidence>
<reference evidence="15 16" key="1">
    <citation type="journal article" date="2011" name="Proc. Natl. Acad. Sci. U.S.A.">
        <title>Comparative genomics of xylose-fermenting fungi for enhanced biofuel production.</title>
        <authorList>
            <person name="Wohlbach D.J."/>
            <person name="Kuo A."/>
            <person name="Sato T.K."/>
            <person name="Potts K.M."/>
            <person name="Salamov A.A."/>
            <person name="LaButti K.M."/>
            <person name="Sun H."/>
            <person name="Clum A."/>
            <person name="Pangilinan J.L."/>
            <person name="Lindquist E.A."/>
            <person name="Lucas S."/>
            <person name="Lapidus A."/>
            <person name="Jin M."/>
            <person name="Gunawan C."/>
            <person name="Balan V."/>
            <person name="Dale B.E."/>
            <person name="Jeffries T.W."/>
            <person name="Zinkel R."/>
            <person name="Barry K.W."/>
            <person name="Grigoriev I.V."/>
            <person name="Gasch A.P."/>
        </authorList>
    </citation>
    <scope>NUCLEOTIDE SEQUENCE [LARGE SCALE GENOMIC DNA]</scope>
    <source>
        <strain evidence="16">NRRL Y-27907 / 11-Y1</strain>
    </source>
</reference>
<dbReference type="GO" id="GO:0000293">
    <property type="term" value="F:ferric-chelate reductase activity"/>
    <property type="evidence" value="ECO:0007669"/>
    <property type="project" value="UniProtKB-ARBA"/>
</dbReference>
<name>G3ALW8_SPAPN</name>
<dbReference type="SFLD" id="SFLDS00052">
    <property type="entry name" value="Ferric_Reductase_Domain"/>
    <property type="match status" value="1"/>
</dbReference>
<evidence type="ECO:0000256" key="2">
    <source>
        <dbReference type="ARBA" id="ARBA00006278"/>
    </source>
</evidence>
<evidence type="ECO:0000256" key="10">
    <source>
        <dbReference type="ARBA" id="ARBA00023065"/>
    </source>
</evidence>
<keyword evidence="7" id="KW-0249">Electron transport</keyword>
<comment type="similarity">
    <text evidence="2">Belongs to the ferric reductase (FRE) family.</text>
</comment>
<keyword evidence="6" id="KW-0274">FAD</keyword>
<feature type="transmembrane region" description="Helical" evidence="13">
    <location>
        <begin position="286"/>
        <end position="305"/>
    </location>
</feature>
<evidence type="ECO:0000313" key="16">
    <source>
        <dbReference type="Proteomes" id="UP000000709"/>
    </source>
</evidence>
<accession>G3ALW8</accession>
<dbReference type="GO" id="GO:0006879">
    <property type="term" value="P:intracellular iron ion homeostasis"/>
    <property type="evidence" value="ECO:0007669"/>
    <property type="project" value="TreeGrafter"/>
</dbReference>
<dbReference type="SUPFAM" id="SSF52343">
    <property type="entry name" value="Ferredoxin reductase-like, C-terminal NADP-linked domain"/>
    <property type="match status" value="1"/>
</dbReference>
<keyword evidence="16" id="KW-1185">Reference proteome</keyword>
<dbReference type="Pfam" id="PF08030">
    <property type="entry name" value="NAD_binding_6"/>
    <property type="match status" value="1"/>
</dbReference>
<feature type="transmembrane region" description="Helical" evidence="13">
    <location>
        <begin position="14"/>
        <end position="32"/>
    </location>
</feature>
<protein>
    <submittedName>
        <fullName evidence="15">Ferric reductase</fullName>
    </submittedName>
</protein>
<feature type="transmembrane region" description="Helical" evidence="13">
    <location>
        <begin position="387"/>
        <end position="407"/>
    </location>
</feature>
<dbReference type="RefSeq" id="XP_007374836.1">
    <property type="nucleotide sequence ID" value="XM_007374774.1"/>
</dbReference>
<keyword evidence="8 13" id="KW-1133">Transmembrane helix</keyword>
<evidence type="ECO:0000256" key="8">
    <source>
        <dbReference type="ARBA" id="ARBA00022989"/>
    </source>
</evidence>
<dbReference type="OrthoDB" id="167398at2759"/>
<keyword evidence="5 13" id="KW-0812">Transmembrane</keyword>
<dbReference type="Pfam" id="PF01794">
    <property type="entry name" value="Ferric_reduct"/>
    <property type="match status" value="1"/>
</dbReference>
<dbReference type="GeneID" id="18871917"/>
<evidence type="ECO:0000256" key="5">
    <source>
        <dbReference type="ARBA" id="ARBA00022692"/>
    </source>
</evidence>
<dbReference type="InterPro" id="IPR013121">
    <property type="entry name" value="Fe_red_NAD-bd_6"/>
</dbReference>
<dbReference type="InterPro" id="IPR013112">
    <property type="entry name" value="FAD-bd_8"/>
</dbReference>
<dbReference type="CDD" id="cd06186">
    <property type="entry name" value="NOX_Duox_like_FAD_NADP"/>
    <property type="match status" value="1"/>
</dbReference>
<dbReference type="SFLD" id="SFLDG01168">
    <property type="entry name" value="Ferric_reductase_subgroup_(FRE"/>
    <property type="match status" value="1"/>
</dbReference>
<keyword evidence="12" id="KW-0325">Glycoprotein</keyword>
<feature type="transmembrane region" description="Helical" evidence="13">
    <location>
        <begin position="358"/>
        <end position="380"/>
    </location>
</feature>
<comment type="subcellular location">
    <subcellularLocation>
        <location evidence="1">Membrane</location>
        <topology evidence="1">Multi-pass membrane protein</topology>
    </subcellularLocation>
</comment>
<keyword evidence="4" id="KW-0285">Flavoprotein</keyword>
<dbReference type="FunCoup" id="G3ALW8">
    <property type="interactions" value="394"/>
</dbReference>